<evidence type="ECO:0000313" key="1">
    <source>
        <dbReference type="EMBL" id="KAJ9605620.1"/>
    </source>
</evidence>
<comment type="caution">
    <text evidence="1">The sequence shown here is derived from an EMBL/GenBank/DDBJ whole genome shotgun (WGS) entry which is preliminary data.</text>
</comment>
<accession>A0AA38X2P3</accession>
<protein>
    <submittedName>
        <fullName evidence="1">Uncharacterized protein</fullName>
    </submittedName>
</protein>
<gene>
    <name evidence="1" type="ORF">H2204_015739</name>
</gene>
<dbReference type="AlphaFoldDB" id="A0AA38X2P3"/>
<evidence type="ECO:0000313" key="2">
    <source>
        <dbReference type="Proteomes" id="UP001172681"/>
    </source>
</evidence>
<keyword evidence="2" id="KW-1185">Reference proteome</keyword>
<sequence>MGCKEVLEDFRDLVYILKDQSLRVRSDTQRTMQLYKCSRNLRQDVLSGRTPSNVTIQNTLRLYDTVDSPGHASEAFCNSIQGGDQDGLQ</sequence>
<dbReference type="Proteomes" id="UP001172681">
    <property type="component" value="Unassembled WGS sequence"/>
</dbReference>
<feature type="non-terminal residue" evidence="1">
    <location>
        <position position="89"/>
    </location>
</feature>
<organism evidence="1 2">
    <name type="scientific">Knufia peltigerae</name>
    <dbReference type="NCBI Taxonomy" id="1002370"/>
    <lineage>
        <taxon>Eukaryota</taxon>
        <taxon>Fungi</taxon>
        <taxon>Dikarya</taxon>
        <taxon>Ascomycota</taxon>
        <taxon>Pezizomycotina</taxon>
        <taxon>Eurotiomycetes</taxon>
        <taxon>Chaetothyriomycetidae</taxon>
        <taxon>Chaetothyriales</taxon>
        <taxon>Trichomeriaceae</taxon>
        <taxon>Knufia</taxon>
    </lineage>
</organism>
<dbReference type="EMBL" id="JAPDRN010000401">
    <property type="protein sequence ID" value="KAJ9605620.1"/>
    <property type="molecule type" value="Genomic_DNA"/>
</dbReference>
<name>A0AA38X2P3_9EURO</name>
<reference evidence="1" key="1">
    <citation type="submission" date="2022-10" db="EMBL/GenBank/DDBJ databases">
        <title>Culturing micro-colonial fungi from biological soil crusts in the Mojave desert and describing Neophaeococcomyces mojavensis, and introducing the new genera and species Taxawa tesnikishii.</title>
        <authorList>
            <person name="Kurbessoian T."/>
            <person name="Stajich J.E."/>
        </authorList>
    </citation>
    <scope>NUCLEOTIDE SEQUENCE</scope>
    <source>
        <strain evidence="1">TK_35</strain>
    </source>
</reference>
<proteinExistence type="predicted"/>